<sequence length="287" mass="32842">MTFRFAAKYGLLTYAQANGLDPFAIVTHLGNLGLECIVGRELHDDGGTHYHAFFMSDQKRFESRNARVFDIDSYHPNILRGVKTPESMYDYATKDGDICGGGLARPDPGEVSAKNNDDFWRGVFDAEGKEETLRCARELGVGLFGRYYFQVRAIAEEKARRSPLDYQPDVSLEWELGPYPELVDWCATYLGRRGGRQLMHDCDGIDYAIFDDMPGLKYFPSYKFWLGAQDTFTVTDKYKGKMCFDWGRPVIWTNNRDPREDPDADVPWLEANCIFVTVPEDFPLIKQ</sequence>
<comment type="subcellular location">
    <subcellularLocation>
        <location evidence="1">Host nucleus</location>
    </subcellularLocation>
</comment>
<dbReference type="InterPro" id="IPR049912">
    <property type="entry name" value="CRESS_DNA_REP"/>
</dbReference>
<dbReference type="Pfam" id="PF00799">
    <property type="entry name" value="Gemini_AL1"/>
    <property type="match status" value="1"/>
</dbReference>
<reference evidence="14" key="1">
    <citation type="submission" date="2020-10" db="EMBL/GenBank/DDBJ databases">
        <title>CRESS DNA virus dark matter in the feces of wild birds.</title>
        <authorList>
            <person name="Yang S."/>
            <person name="Zhang W."/>
        </authorList>
    </citation>
    <scope>NUCLEOTIDE SEQUENCE</scope>
    <source>
        <strain evidence="14">Tou80gen4</strain>
    </source>
</reference>
<dbReference type="GO" id="GO:0006260">
    <property type="term" value="P:DNA replication"/>
    <property type="evidence" value="ECO:0007669"/>
    <property type="project" value="UniProtKB-KW"/>
</dbReference>
<evidence type="ECO:0000256" key="1">
    <source>
        <dbReference type="ARBA" id="ARBA00004147"/>
    </source>
</evidence>
<evidence type="ECO:0000256" key="6">
    <source>
        <dbReference type="ARBA" id="ARBA00022722"/>
    </source>
</evidence>
<feature type="domain" description="CRESS-DNA virus Rep endonuclease" evidence="13">
    <location>
        <begin position="4"/>
        <end position="111"/>
    </location>
</feature>
<dbReference type="GO" id="GO:0000166">
    <property type="term" value="F:nucleotide binding"/>
    <property type="evidence" value="ECO:0007669"/>
    <property type="project" value="UniProtKB-KW"/>
</dbReference>
<evidence type="ECO:0000256" key="3">
    <source>
        <dbReference type="ARBA" id="ARBA00022679"/>
    </source>
</evidence>
<dbReference type="PROSITE" id="PS52020">
    <property type="entry name" value="CRESS_DNA_REP"/>
    <property type="match status" value="1"/>
</dbReference>
<name>A0A8E7G1I0_9VIRU</name>
<evidence type="ECO:0000259" key="13">
    <source>
        <dbReference type="PROSITE" id="PS52020"/>
    </source>
</evidence>
<evidence type="ECO:0000256" key="10">
    <source>
        <dbReference type="ARBA" id="ARBA00022801"/>
    </source>
</evidence>
<evidence type="ECO:0000256" key="7">
    <source>
        <dbReference type="ARBA" id="ARBA00022723"/>
    </source>
</evidence>
<evidence type="ECO:0000256" key="12">
    <source>
        <dbReference type="ARBA" id="ARBA00023125"/>
    </source>
</evidence>
<organism evidence="14">
    <name type="scientific">Ramphastos Genomoviridae sp</name>
    <dbReference type="NCBI Taxonomy" id="2814993"/>
    <lineage>
        <taxon>Viruses</taxon>
        <taxon>Monodnaviria</taxon>
        <taxon>Shotokuvirae</taxon>
        <taxon>Cressdnaviricota</taxon>
        <taxon>Repensiviricetes</taxon>
        <taxon>Geplafuvirales</taxon>
        <taxon>Genomoviridae</taxon>
    </lineage>
</organism>
<keyword evidence="9" id="KW-0255">Endonuclease</keyword>
<accession>A0A8E7G1I0</accession>
<keyword evidence="2" id="KW-1048">Host nucleus</keyword>
<evidence type="ECO:0000256" key="2">
    <source>
        <dbReference type="ARBA" id="ARBA00022562"/>
    </source>
</evidence>
<evidence type="ECO:0000256" key="5">
    <source>
        <dbReference type="ARBA" id="ARBA00022705"/>
    </source>
</evidence>
<dbReference type="EMBL" id="MW182978">
    <property type="protein sequence ID" value="QVW56522.1"/>
    <property type="molecule type" value="Genomic_DNA"/>
</dbReference>
<evidence type="ECO:0000313" key="14">
    <source>
        <dbReference type="EMBL" id="QVW56522.1"/>
    </source>
</evidence>
<keyword evidence="10" id="KW-0378">Hydrolase</keyword>
<evidence type="ECO:0000256" key="9">
    <source>
        <dbReference type="ARBA" id="ARBA00022759"/>
    </source>
</evidence>
<keyword evidence="12" id="KW-0238">DNA-binding</keyword>
<dbReference type="GO" id="GO:0046872">
    <property type="term" value="F:metal ion binding"/>
    <property type="evidence" value="ECO:0007669"/>
    <property type="project" value="UniProtKB-KW"/>
</dbReference>
<keyword evidence="7" id="KW-0479">Metal-binding</keyword>
<dbReference type="GO" id="GO:0042025">
    <property type="term" value="C:host cell nucleus"/>
    <property type="evidence" value="ECO:0007669"/>
    <property type="project" value="UniProtKB-SubCell"/>
</dbReference>
<keyword evidence="3" id="KW-0808">Transferase</keyword>
<evidence type="ECO:0000256" key="4">
    <source>
        <dbReference type="ARBA" id="ARBA00022695"/>
    </source>
</evidence>
<dbReference type="GO" id="GO:0004519">
    <property type="term" value="F:endonuclease activity"/>
    <property type="evidence" value="ECO:0007669"/>
    <property type="project" value="UniProtKB-KW"/>
</dbReference>
<protein>
    <submittedName>
        <fullName evidence="14">Replication-associated protein</fullName>
    </submittedName>
</protein>
<dbReference type="GO" id="GO:0003677">
    <property type="term" value="F:DNA binding"/>
    <property type="evidence" value="ECO:0007669"/>
    <property type="project" value="UniProtKB-KW"/>
</dbReference>
<evidence type="ECO:0000256" key="8">
    <source>
        <dbReference type="ARBA" id="ARBA00022741"/>
    </source>
</evidence>
<dbReference type="GO" id="GO:0016787">
    <property type="term" value="F:hydrolase activity"/>
    <property type="evidence" value="ECO:0007669"/>
    <property type="project" value="UniProtKB-KW"/>
</dbReference>
<keyword evidence="5" id="KW-0235">DNA replication</keyword>
<keyword evidence="4" id="KW-0548">Nucleotidyltransferase</keyword>
<keyword evidence="11" id="KW-0190">Covalent protein-DNA linkage</keyword>
<keyword evidence="6" id="KW-0540">Nuclease</keyword>
<keyword evidence="8" id="KW-0547">Nucleotide-binding</keyword>
<dbReference type="GO" id="GO:0016779">
    <property type="term" value="F:nucleotidyltransferase activity"/>
    <property type="evidence" value="ECO:0007669"/>
    <property type="project" value="UniProtKB-KW"/>
</dbReference>
<proteinExistence type="predicted"/>
<evidence type="ECO:0000256" key="11">
    <source>
        <dbReference type="ARBA" id="ARBA00023124"/>
    </source>
</evidence>